<accession>A0A066VEK9</accession>
<dbReference type="EMBL" id="JMSN01000151">
    <property type="protein sequence ID" value="KDN37025.1"/>
    <property type="molecule type" value="Genomic_DNA"/>
</dbReference>
<dbReference type="AlphaFoldDB" id="A0A066VEK9"/>
<reference evidence="2 3" key="1">
    <citation type="submission" date="2014-05" db="EMBL/GenBank/DDBJ databases">
        <title>Draft genome sequence of a rare smut relative, Tilletiaria anomala UBC 951.</title>
        <authorList>
            <consortium name="DOE Joint Genome Institute"/>
            <person name="Toome M."/>
            <person name="Kuo A."/>
            <person name="Henrissat B."/>
            <person name="Lipzen A."/>
            <person name="Tritt A."/>
            <person name="Yoshinaga Y."/>
            <person name="Zane M."/>
            <person name="Barry K."/>
            <person name="Grigoriev I.V."/>
            <person name="Spatafora J.W."/>
            <person name="Aimea M.C."/>
        </authorList>
    </citation>
    <scope>NUCLEOTIDE SEQUENCE [LARGE SCALE GENOMIC DNA]</scope>
    <source>
        <strain evidence="2 3">UBC 951</strain>
    </source>
</reference>
<name>A0A066VEK9_TILAU</name>
<sequence length="270" mass="28867">MLCMNEHGGLQASAQHCYSAALSTSTKIVHTGAVPTTLSCWRPQPRQSTLYMGSLHRHLLVVKLASQLDAVKGMGEDVVWGSIHHLVPDCRPGSPSGSALRAGTGDALLDADGARPGGACRCLLVPVCSLRPGDHLLTCMAYIRTQHNPTHHLYVHAPFLLPFSPKRLVPCHAAARLSRRPHFFLLSISRPTGACQATSFRGPPPICAAAGCHRAALPMYEHTQVCTGTLPSSHPDAKPRQTRTSAQAESRKRGKGGEIAQIPASPKVRA</sequence>
<evidence type="ECO:0000313" key="2">
    <source>
        <dbReference type="EMBL" id="KDN37025.1"/>
    </source>
</evidence>
<dbReference type="InParanoid" id="A0A066VEK9"/>
<gene>
    <name evidence="2" type="ORF">K437DRAFT_47308</name>
</gene>
<dbReference type="HOGENOM" id="CLU_1031277_0_0_1"/>
<feature type="region of interest" description="Disordered" evidence="1">
    <location>
        <begin position="228"/>
        <end position="270"/>
    </location>
</feature>
<protein>
    <submittedName>
        <fullName evidence="2">Uncharacterized protein</fullName>
    </submittedName>
</protein>
<organism evidence="2 3">
    <name type="scientific">Tilletiaria anomala (strain ATCC 24038 / CBS 436.72 / UBC 951)</name>
    <dbReference type="NCBI Taxonomy" id="1037660"/>
    <lineage>
        <taxon>Eukaryota</taxon>
        <taxon>Fungi</taxon>
        <taxon>Dikarya</taxon>
        <taxon>Basidiomycota</taxon>
        <taxon>Ustilaginomycotina</taxon>
        <taxon>Exobasidiomycetes</taxon>
        <taxon>Georgefischeriales</taxon>
        <taxon>Tilletiariaceae</taxon>
        <taxon>Tilletiaria</taxon>
    </lineage>
</organism>
<evidence type="ECO:0000313" key="3">
    <source>
        <dbReference type="Proteomes" id="UP000027361"/>
    </source>
</evidence>
<evidence type="ECO:0000256" key="1">
    <source>
        <dbReference type="SAM" id="MobiDB-lite"/>
    </source>
</evidence>
<keyword evidence="3" id="KW-1185">Reference proteome</keyword>
<dbReference type="GeneID" id="25267516"/>
<proteinExistence type="predicted"/>
<dbReference type="RefSeq" id="XP_013240234.1">
    <property type="nucleotide sequence ID" value="XM_013384780.1"/>
</dbReference>
<dbReference type="Proteomes" id="UP000027361">
    <property type="component" value="Unassembled WGS sequence"/>
</dbReference>
<comment type="caution">
    <text evidence="2">The sequence shown here is derived from an EMBL/GenBank/DDBJ whole genome shotgun (WGS) entry which is preliminary data.</text>
</comment>